<keyword evidence="6 15" id="KW-0732">Signal</keyword>
<dbReference type="Gene3D" id="2.40.170.20">
    <property type="entry name" value="TonB-dependent receptor, beta-barrel domain"/>
    <property type="match status" value="3"/>
</dbReference>
<sequence>MTLHHRPTVLATAIAMAVGASSTFAQQSTELEEIVVYAQKREQSILEVPVSVSSYSADSLDQAKVRDINDLTQISPSLSIDNSTGASDTSIYIRGMGTSGNNAGFEQSVGIFIDGVYRGRPGSAMSDYVDIEGIEVLKGPQGTLFGRNTSAGVVSVRTAAPSHEAAGTMEVSVGNYGFKQVRASATGSLVEDKLAGRISGSWHERDGFMDNPFTGAEAQNRDRYSLRGQLLWDISDDATLRIIADKSHSDENCCAATPLLYGPAQNAIDLVDGPQFARLPASPFPYGGLPNSSLRDVFDRQFTSNQPYEDKIDDTGISAELNWDLGDTALTVIASSRNYENFQALDADHNSADILTRIQTFDNDERSLEIRWASTGSNTIDWTVGAFVFDQEIEYNSPLPFGTDLRAYVNALGSIDANPTNDANLITLAEVGQAALGNIAPTQIGSLYYGPDGKGGSGNDYSAESFAFFGQATWNVNDDLSVTLGLRYSDEEKKADYIPDFNNPFSEIGPDALFNTYLAALAVQNGVFPLGTPAQVVNATLAGIQGAAAAGDPGSAQLVGGAQQLAAGARGLQLVVPYDPFSANYDDDNISGTISVNYQFNEDMSTYARYARGYKSGGLNLDRAGPSTTPGNHVADPNAVIFEPEVVDTFEVGFKSRLMDNRLQLNAAIFFQELEDYQFQSFIGTGFVVRNAAKTDGKGLEVDFAFKPNENWFFSGGMVWQDVQYDEFPDGPITIAQGVAGQGANTNDLSGQRVVQTSDFNASLMVAYNQPISDDLEFNANVSANYRSDFFRQSANEPLSEQDINTINATVGIGSQDGAWALELWGKNLTDDEVYASFSSTFQTNSLSAFLQQAPRTYGLTAKYNF</sequence>
<dbReference type="PROSITE" id="PS52016">
    <property type="entry name" value="TONB_DEPENDENT_REC_3"/>
    <property type="match status" value="1"/>
</dbReference>
<protein>
    <submittedName>
        <fullName evidence="18">Outer membrane receptor protein involved in Fe transport</fullName>
    </submittedName>
</protein>
<dbReference type="InterPro" id="IPR036942">
    <property type="entry name" value="Beta-barrel_TonB_sf"/>
</dbReference>
<feature type="domain" description="TonB-dependent receptor-like beta-barrel" evidence="16">
    <location>
        <begin position="360"/>
        <end position="829"/>
    </location>
</feature>
<feature type="chain" id="PRO_5030596783" evidence="15">
    <location>
        <begin position="26"/>
        <end position="866"/>
    </location>
</feature>
<evidence type="ECO:0000256" key="5">
    <source>
        <dbReference type="ARBA" id="ARBA00022692"/>
    </source>
</evidence>
<comment type="caution">
    <text evidence="18">The sequence shown here is derived from an EMBL/GenBank/DDBJ whole genome shotgun (WGS) entry which is preliminary data.</text>
</comment>
<evidence type="ECO:0000256" key="13">
    <source>
        <dbReference type="PROSITE-ProRule" id="PRU10144"/>
    </source>
</evidence>
<dbReference type="InterPro" id="IPR039426">
    <property type="entry name" value="TonB-dep_rcpt-like"/>
</dbReference>
<keyword evidence="5 12" id="KW-0812">Transmembrane</keyword>
<evidence type="ECO:0000256" key="1">
    <source>
        <dbReference type="ARBA" id="ARBA00004571"/>
    </source>
</evidence>
<evidence type="ECO:0000256" key="12">
    <source>
        <dbReference type="PROSITE-ProRule" id="PRU01360"/>
    </source>
</evidence>
<keyword evidence="8" id="KW-0406">Ion transport</keyword>
<evidence type="ECO:0000256" key="3">
    <source>
        <dbReference type="ARBA" id="ARBA00022452"/>
    </source>
</evidence>
<name>A0A7X0JR45_9GAMM</name>
<evidence type="ECO:0000259" key="16">
    <source>
        <dbReference type="Pfam" id="PF00593"/>
    </source>
</evidence>
<feature type="domain" description="TonB-dependent receptor plug" evidence="17">
    <location>
        <begin position="46"/>
        <end position="153"/>
    </location>
</feature>
<keyword evidence="19" id="KW-1185">Reference proteome</keyword>
<evidence type="ECO:0000256" key="8">
    <source>
        <dbReference type="ARBA" id="ARBA00023065"/>
    </source>
</evidence>
<dbReference type="RefSeq" id="WP_166852200.1">
    <property type="nucleotide sequence ID" value="NZ_JAAONY010000001.1"/>
</dbReference>
<accession>A0A7X0JR45</accession>
<dbReference type="GO" id="GO:0009279">
    <property type="term" value="C:cell outer membrane"/>
    <property type="evidence" value="ECO:0007669"/>
    <property type="project" value="UniProtKB-SubCell"/>
</dbReference>
<evidence type="ECO:0000259" key="17">
    <source>
        <dbReference type="Pfam" id="PF07715"/>
    </source>
</evidence>
<dbReference type="Pfam" id="PF00593">
    <property type="entry name" value="TonB_dep_Rec_b-barrel"/>
    <property type="match status" value="1"/>
</dbReference>
<dbReference type="InterPro" id="IPR000531">
    <property type="entry name" value="Beta-barrel_TonB"/>
</dbReference>
<dbReference type="PANTHER" id="PTHR32552:SF81">
    <property type="entry name" value="TONB-DEPENDENT OUTER MEMBRANE RECEPTOR"/>
    <property type="match status" value="1"/>
</dbReference>
<proteinExistence type="inferred from homology"/>
<evidence type="ECO:0000313" key="19">
    <source>
        <dbReference type="Proteomes" id="UP000528457"/>
    </source>
</evidence>
<evidence type="ECO:0000256" key="4">
    <source>
        <dbReference type="ARBA" id="ARBA00022496"/>
    </source>
</evidence>
<evidence type="ECO:0000256" key="7">
    <source>
        <dbReference type="ARBA" id="ARBA00023004"/>
    </source>
</evidence>
<dbReference type="PANTHER" id="PTHR32552">
    <property type="entry name" value="FERRICHROME IRON RECEPTOR-RELATED"/>
    <property type="match status" value="1"/>
</dbReference>
<feature type="signal peptide" evidence="15">
    <location>
        <begin position="1"/>
        <end position="25"/>
    </location>
</feature>
<keyword evidence="9 14" id="KW-0798">TonB box</keyword>
<dbReference type="PROSITE" id="PS01156">
    <property type="entry name" value="TONB_DEPENDENT_REC_2"/>
    <property type="match status" value="1"/>
</dbReference>
<keyword evidence="4" id="KW-0410">Iron transport</keyword>
<evidence type="ECO:0000256" key="14">
    <source>
        <dbReference type="RuleBase" id="RU003357"/>
    </source>
</evidence>
<dbReference type="AlphaFoldDB" id="A0A7X0JR45"/>
<organism evidence="18 19">
    <name type="scientific">Pseudoteredinibacter isoporae</name>
    <dbReference type="NCBI Taxonomy" id="570281"/>
    <lineage>
        <taxon>Bacteria</taxon>
        <taxon>Pseudomonadati</taxon>
        <taxon>Pseudomonadota</taxon>
        <taxon>Gammaproteobacteria</taxon>
        <taxon>Cellvibrionales</taxon>
        <taxon>Cellvibrionaceae</taxon>
        <taxon>Pseudoteredinibacter</taxon>
    </lineage>
</organism>
<evidence type="ECO:0000256" key="10">
    <source>
        <dbReference type="ARBA" id="ARBA00023136"/>
    </source>
</evidence>
<evidence type="ECO:0000256" key="2">
    <source>
        <dbReference type="ARBA" id="ARBA00022448"/>
    </source>
</evidence>
<dbReference type="InParanoid" id="A0A7X0JR45"/>
<gene>
    <name evidence="18" type="ORF">HNR48_000396</name>
</gene>
<evidence type="ECO:0000313" key="18">
    <source>
        <dbReference type="EMBL" id="MBB6520118.1"/>
    </source>
</evidence>
<dbReference type="InterPro" id="IPR010917">
    <property type="entry name" value="TonB_rcpt_CS"/>
</dbReference>
<keyword evidence="2 12" id="KW-0813">Transport</keyword>
<dbReference type="Pfam" id="PF07715">
    <property type="entry name" value="Plug"/>
    <property type="match status" value="1"/>
</dbReference>
<keyword evidence="11 12" id="KW-0998">Cell outer membrane</keyword>
<dbReference type="Proteomes" id="UP000528457">
    <property type="component" value="Unassembled WGS sequence"/>
</dbReference>
<keyword evidence="10 12" id="KW-0472">Membrane</keyword>
<feature type="short sequence motif" description="TonB C-terminal box" evidence="13">
    <location>
        <begin position="849"/>
        <end position="866"/>
    </location>
</feature>
<evidence type="ECO:0000256" key="6">
    <source>
        <dbReference type="ARBA" id="ARBA00022729"/>
    </source>
</evidence>
<dbReference type="GO" id="GO:0006826">
    <property type="term" value="P:iron ion transport"/>
    <property type="evidence" value="ECO:0007669"/>
    <property type="project" value="UniProtKB-KW"/>
</dbReference>
<keyword evidence="3 12" id="KW-1134">Transmembrane beta strand</keyword>
<keyword evidence="18" id="KW-0675">Receptor</keyword>
<dbReference type="InterPro" id="IPR012910">
    <property type="entry name" value="Plug_dom"/>
</dbReference>
<evidence type="ECO:0000256" key="11">
    <source>
        <dbReference type="ARBA" id="ARBA00023237"/>
    </source>
</evidence>
<comment type="subcellular location">
    <subcellularLocation>
        <location evidence="1 12">Cell outer membrane</location>
        <topology evidence="1 12">Multi-pass membrane protein</topology>
    </subcellularLocation>
</comment>
<comment type="similarity">
    <text evidence="12 14">Belongs to the TonB-dependent receptor family.</text>
</comment>
<keyword evidence="7" id="KW-0408">Iron</keyword>
<evidence type="ECO:0000256" key="9">
    <source>
        <dbReference type="ARBA" id="ARBA00023077"/>
    </source>
</evidence>
<evidence type="ECO:0000256" key="15">
    <source>
        <dbReference type="SAM" id="SignalP"/>
    </source>
</evidence>
<dbReference type="SUPFAM" id="SSF56935">
    <property type="entry name" value="Porins"/>
    <property type="match status" value="1"/>
</dbReference>
<reference evidence="18 19" key="1">
    <citation type="submission" date="2020-08" db="EMBL/GenBank/DDBJ databases">
        <title>Genomic Encyclopedia of Type Strains, Phase IV (KMG-IV): sequencing the most valuable type-strain genomes for metagenomic binning, comparative biology and taxonomic classification.</title>
        <authorList>
            <person name="Goeker M."/>
        </authorList>
    </citation>
    <scope>NUCLEOTIDE SEQUENCE [LARGE SCALE GENOMIC DNA]</scope>
    <source>
        <strain evidence="18 19">DSM 22368</strain>
    </source>
</reference>
<dbReference type="EMBL" id="JACHHT010000001">
    <property type="protein sequence ID" value="MBB6520118.1"/>
    <property type="molecule type" value="Genomic_DNA"/>
</dbReference>